<dbReference type="Pfam" id="PF00356">
    <property type="entry name" value="LacI"/>
    <property type="match status" value="1"/>
</dbReference>
<dbReference type="CDD" id="cd01392">
    <property type="entry name" value="HTH_LacI"/>
    <property type="match status" value="1"/>
</dbReference>
<dbReference type="InterPro" id="IPR010982">
    <property type="entry name" value="Lambda_DNA-bd_dom_sf"/>
</dbReference>
<dbReference type="InterPro" id="IPR028082">
    <property type="entry name" value="Peripla_BP_I"/>
</dbReference>
<dbReference type="InterPro" id="IPR000843">
    <property type="entry name" value="HTH_LacI"/>
</dbReference>
<keyword evidence="1" id="KW-0805">Transcription regulation</keyword>
<reference evidence="5 6" key="1">
    <citation type="submission" date="2019-08" db="EMBL/GenBank/DDBJ databases">
        <title>In-depth cultivation of the pig gut microbiome towards novel bacterial diversity and tailored functional studies.</title>
        <authorList>
            <person name="Wylensek D."/>
            <person name="Hitch T.C.A."/>
            <person name="Clavel T."/>
        </authorList>
    </citation>
    <scope>NUCLEOTIDE SEQUENCE [LARGE SCALE GENOMIC DNA]</scope>
    <source>
        <strain evidence="5 6">WCA3-601-WT-6H</strain>
    </source>
</reference>
<dbReference type="Pfam" id="PF13407">
    <property type="entry name" value="Peripla_BP_4"/>
    <property type="match status" value="1"/>
</dbReference>
<keyword evidence="6" id="KW-1185">Reference proteome</keyword>
<keyword evidence="2" id="KW-0238">DNA-binding</keyword>
<sequence length="329" mass="36651">MVSIKEVAKHAGVAISTVSKVLNGYPNVSEETKKKVQDAIKELNYIPNSIAAALSSKQFGRIALVLDPNRQTQAIDQIFMQYLVGALDKAKELNVEVVTIFPSMIAGMTAEEITRSFLSQSISGVVIYGMSKEDKVLQKLIREKQFACVVVDAPIVNARTTYISIDQEQAQYDVAKKTVLDDNCKRVLYIAGRRDGYVTEQRLKGMKRLVKDLDLTMMVRQGDFSELTARNVALKYAKNKDVVVCASDLMAIGAMNALIDMDIFRPVCGFDGITLMGYVGKQMNTIRQDFYSISSRAVEEVHHLMNGGEGHQVVMPHSIVKMYYKDIIC</sequence>
<evidence type="ECO:0000313" key="6">
    <source>
        <dbReference type="Proteomes" id="UP000476055"/>
    </source>
</evidence>
<evidence type="ECO:0000259" key="4">
    <source>
        <dbReference type="PROSITE" id="PS50932"/>
    </source>
</evidence>
<dbReference type="InterPro" id="IPR025997">
    <property type="entry name" value="SBP_2_dom"/>
</dbReference>
<protein>
    <submittedName>
        <fullName evidence="5">LacI family transcriptional regulator</fullName>
    </submittedName>
</protein>
<dbReference type="EMBL" id="VUMU01000007">
    <property type="protein sequence ID" value="MST58133.1"/>
    <property type="molecule type" value="Genomic_DNA"/>
</dbReference>
<comment type="caution">
    <text evidence="5">The sequence shown here is derived from an EMBL/GenBank/DDBJ whole genome shotgun (WGS) entry which is preliminary data.</text>
</comment>
<evidence type="ECO:0000256" key="3">
    <source>
        <dbReference type="ARBA" id="ARBA00023163"/>
    </source>
</evidence>
<dbReference type="RefSeq" id="WP_154496266.1">
    <property type="nucleotide sequence ID" value="NZ_VUMU01000007.1"/>
</dbReference>
<dbReference type="GO" id="GO:0000976">
    <property type="term" value="F:transcription cis-regulatory region binding"/>
    <property type="evidence" value="ECO:0007669"/>
    <property type="project" value="TreeGrafter"/>
</dbReference>
<accession>A0A6L5YJC3</accession>
<keyword evidence="3" id="KW-0804">Transcription</keyword>
<dbReference type="Gene3D" id="3.40.50.2300">
    <property type="match status" value="2"/>
</dbReference>
<dbReference type="Proteomes" id="UP000476055">
    <property type="component" value="Unassembled WGS sequence"/>
</dbReference>
<dbReference type="AlphaFoldDB" id="A0A6L5YJC3"/>
<gene>
    <name evidence="5" type="ORF">FYJ59_07755</name>
</gene>
<evidence type="ECO:0000313" key="5">
    <source>
        <dbReference type="EMBL" id="MST58133.1"/>
    </source>
</evidence>
<dbReference type="Gene3D" id="1.10.260.40">
    <property type="entry name" value="lambda repressor-like DNA-binding domains"/>
    <property type="match status" value="1"/>
</dbReference>
<dbReference type="CDD" id="cd06267">
    <property type="entry name" value="PBP1_LacI_sugar_binding-like"/>
    <property type="match status" value="1"/>
</dbReference>
<dbReference type="PROSITE" id="PS50932">
    <property type="entry name" value="HTH_LACI_2"/>
    <property type="match status" value="1"/>
</dbReference>
<evidence type="ECO:0000256" key="1">
    <source>
        <dbReference type="ARBA" id="ARBA00023015"/>
    </source>
</evidence>
<name>A0A6L5YJC3_9FIRM</name>
<feature type="domain" description="HTH lacI-type" evidence="4">
    <location>
        <begin position="2"/>
        <end position="56"/>
    </location>
</feature>
<organism evidence="5 6">
    <name type="scientific">Waltera intestinalis</name>
    <dbReference type="NCBI Taxonomy" id="2606635"/>
    <lineage>
        <taxon>Bacteria</taxon>
        <taxon>Bacillati</taxon>
        <taxon>Bacillota</taxon>
        <taxon>Clostridia</taxon>
        <taxon>Lachnospirales</taxon>
        <taxon>Lachnospiraceae</taxon>
        <taxon>Waltera</taxon>
    </lineage>
</organism>
<proteinExistence type="predicted"/>
<dbReference type="PANTHER" id="PTHR30146:SF109">
    <property type="entry name" value="HTH-TYPE TRANSCRIPTIONAL REGULATOR GALS"/>
    <property type="match status" value="1"/>
</dbReference>
<dbReference type="PANTHER" id="PTHR30146">
    <property type="entry name" value="LACI-RELATED TRANSCRIPTIONAL REPRESSOR"/>
    <property type="match status" value="1"/>
</dbReference>
<evidence type="ECO:0000256" key="2">
    <source>
        <dbReference type="ARBA" id="ARBA00023125"/>
    </source>
</evidence>
<dbReference type="SUPFAM" id="SSF53822">
    <property type="entry name" value="Periplasmic binding protein-like I"/>
    <property type="match status" value="1"/>
</dbReference>
<dbReference type="SUPFAM" id="SSF47413">
    <property type="entry name" value="lambda repressor-like DNA-binding domains"/>
    <property type="match status" value="1"/>
</dbReference>
<dbReference type="SMART" id="SM00354">
    <property type="entry name" value="HTH_LACI"/>
    <property type="match status" value="1"/>
</dbReference>
<dbReference type="GO" id="GO:0003700">
    <property type="term" value="F:DNA-binding transcription factor activity"/>
    <property type="evidence" value="ECO:0007669"/>
    <property type="project" value="TreeGrafter"/>
</dbReference>